<proteinExistence type="predicted"/>
<name>A0A1C6S9Q9_9ACTN</name>
<evidence type="ECO:0000313" key="1">
    <source>
        <dbReference type="EMBL" id="SCL26071.1"/>
    </source>
</evidence>
<sequence>MARKSPGALRPQSKSAGNVGLNDVVITMQAVVEVPMFDSGSSPWPTEQLAPGSWLVLNADCTDKRTGLFVAALANRIDVAPPGGRNEVVDALLAEEMLIVAGGLQVGDTTAGTNVVPGCCSGLEDWRDWAQALTGGSPWLGHDPSPELEVLGEDLRVWQDAGPNRHRGRWAGRHVDIPRRALPQLLLRAQRDLVGFLDALDGWAARSGLGHRGSALVKAVDQNFAIAAPLVLPAG</sequence>
<dbReference type="Proteomes" id="UP000199699">
    <property type="component" value="Unassembled WGS sequence"/>
</dbReference>
<keyword evidence="2" id="KW-1185">Reference proteome</keyword>
<accession>A0A1C6S9Q9</accession>
<organism evidence="1 2">
    <name type="scientific">Micromonospora nigra</name>
    <dbReference type="NCBI Taxonomy" id="145857"/>
    <lineage>
        <taxon>Bacteria</taxon>
        <taxon>Bacillati</taxon>
        <taxon>Actinomycetota</taxon>
        <taxon>Actinomycetes</taxon>
        <taxon>Micromonosporales</taxon>
        <taxon>Micromonosporaceae</taxon>
        <taxon>Micromonospora</taxon>
    </lineage>
</organism>
<reference evidence="1 2" key="1">
    <citation type="submission" date="2016-06" db="EMBL/GenBank/DDBJ databases">
        <authorList>
            <person name="Kjaerup R.B."/>
            <person name="Dalgaard T.S."/>
            <person name="Juul-Madsen H.R."/>
        </authorList>
    </citation>
    <scope>NUCLEOTIDE SEQUENCE [LARGE SCALE GENOMIC DNA]</scope>
    <source>
        <strain evidence="1 2">DSM 43818</strain>
    </source>
</reference>
<evidence type="ECO:0000313" key="2">
    <source>
        <dbReference type="Proteomes" id="UP000199699"/>
    </source>
</evidence>
<dbReference type="AlphaFoldDB" id="A0A1C6S9Q9"/>
<gene>
    <name evidence="1" type="ORF">GA0070616_3233</name>
</gene>
<dbReference type="EMBL" id="FMHT01000003">
    <property type="protein sequence ID" value="SCL26071.1"/>
    <property type="molecule type" value="Genomic_DNA"/>
</dbReference>
<dbReference type="OrthoDB" id="581789at2"/>
<protein>
    <submittedName>
        <fullName evidence="1">Uncharacterized protein</fullName>
    </submittedName>
</protein>